<evidence type="ECO:0000313" key="3">
    <source>
        <dbReference type="EMBL" id="GHO48598.1"/>
    </source>
</evidence>
<accession>A0A8J3MWF6</accession>
<feature type="transmembrane region" description="Helical" evidence="2">
    <location>
        <begin position="64"/>
        <end position="87"/>
    </location>
</feature>
<dbReference type="Pfam" id="PF12666">
    <property type="entry name" value="PrgI"/>
    <property type="match status" value="1"/>
</dbReference>
<evidence type="ECO:0000256" key="1">
    <source>
        <dbReference type="SAM" id="MobiDB-lite"/>
    </source>
</evidence>
<protein>
    <recommendedName>
        <fullName evidence="5">PrgI family protein</fullName>
    </recommendedName>
</protein>
<feature type="transmembrane region" description="Helical" evidence="2">
    <location>
        <begin position="35"/>
        <end position="52"/>
    </location>
</feature>
<keyword evidence="4" id="KW-1185">Reference proteome</keyword>
<evidence type="ECO:0000256" key="2">
    <source>
        <dbReference type="SAM" id="Phobius"/>
    </source>
</evidence>
<keyword evidence="2" id="KW-0812">Transmembrane</keyword>
<dbReference type="InterPro" id="IPR024414">
    <property type="entry name" value="Uncharacterised_PrgI"/>
</dbReference>
<evidence type="ECO:0008006" key="5">
    <source>
        <dbReference type="Google" id="ProtNLM"/>
    </source>
</evidence>
<dbReference type="AlphaFoldDB" id="A0A8J3MWF6"/>
<keyword evidence="2" id="KW-0472">Membrane</keyword>
<feature type="region of interest" description="Disordered" evidence="1">
    <location>
        <begin position="195"/>
        <end position="247"/>
    </location>
</feature>
<name>A0A8J3MWF6_9CHLR</name>
<proteinExistence type="predicted"/>
<keyword evidence="2" id="KW-1133">Transmembrane helix</keyword>
<sequence>MTTTRSDQHVSPQHTVPTHLKTPDKILFGLTARQLLVLLTGGSLAYALWLQWERIALSWGLMPPWSLVLASLGVLPLVMLTLSTTFIQIADRPLELWLIVWLRTRTAPRSYVWRASKWEPTEKELPVDLDDLGLSWMQEADEEQQESPDHASSTSSSHLDDEISWQFFDEEGEEVDVDLAALSHLDDEVTLLPPSWPPLDEEYEEEGEDSLADPKHAALKQPGRIHTQRHTTTMPGWMHMPEQEPYP</sequence>
<dbReference type="Proteomes" id="UP000612362">
    <property type="component" value="Unassembled WGS sequence"/>
</dbReference>
<reference evidence="3" key="1">
    <citation type="submission" date="2020-10" db="EMBL/GenBank/DDBJ databases">
        <title>Taxonomic study of unclassified bacteria belonging to the class Ktedonobacteria.</title>
        <authorList>
            <person name="Yabe S."/>
            <person name="Wang C.M."/>
            <person name="Zheng Y."/>
            <person name="Sakai Y."/>
            <person name="Cavaletti L."/>
            <person name="Monciardini P."/>
            <person name="Donadio S."/>
        </authorList>
    </citation>
    <scope>NUCLEOTIDE SEQUENCE</scope>
    <source>
        <strain evidence="3">SOSP1-1</strain>
    </source>
</reference>
<comment type="caution">
    <text evidence="3">The sequence shown here is derived from an EMBL/GenBank/DDBJ whole genome shotgun (WGS) entry which is preliminary data.</text>
</comment>
<feature type="compositionally biased region" description="Acidic residues" evidence="1">
    <location>
        <begin position="199"/>
        <end position="211"/>
    </location>
</feature>
<dbReference type="RefSeq" id="WP_220197791.1">
    <property type="nucleotide sequence ID" value="NZ_BNJF01000004.1"/>
</dbReference>
<dbReference type="EMBL" id="BNJF01000004">
    <property type="protein sequence ID" value="GHO48598.1"/>
    <property type="molecule type" value="Genomic_DNA"/>
</dbReference>
<evidence type="ECO:0000313" key="4">
    <source>
        <dbReference type="Proteomes" id="UP000612362"/>
    </source>
</evidence>
<gene>
    <name evidence="3" type="ORF">KSX_67610</name>
</gene>
<organism evidence="3 4">
    <name type="scientific">Ktedonospora formicarum</name>
    <dbReference type="NCBI Taxonomy" id="2778364"/>
    <lineage>
        <taxon>Bacteria</taxon>
        <taxon>Bacillati</taxon>
        <taxon>Chloroflexota</taxon>
        <taxon>Ktedonobacteria</taxon>
        <taxon>Ktedonobacterales</taxon>
        <taxon>Ktedonobacteraceae</taxon>
        <taxon>Ktedonospora</taxon>
    </lineage>
</organism>